<dbReference type="AlphaFoldDB" id="A0A6A7BPD8"/>
<reference evidence="1" key="1">
    <citation type="submission" date="2020-01" db="EMBL/GenBank/DDBJ databases">
        <authorList>
            <consortium name="DOE Joint Genome Institute"/>
            <person name="Haridas S."/>
            <person name="Albert R."/>
            <person name="Binder M."/>
            <person name="Bloem J."/>
            <person name="Labutti K."/>
            <person name="Salamov A."/>
            <person name="Andreopoulos B."/>
            <person name="Baker S.E."/>
            <person name="Barry K."/>
            <person name="Bills G."/>
            <person name="Bluhm B.H."/>
            <person name="Cannon C."/>
            <person name="Castanera R."/>
            <person name="Culley D.E."/>
            <person name="Daum C."/>
            <person name="Ezra D."/>
            <person name="Gonzalez J.B."/>
            <person name="Henrissat B."/>
            <person name="Kuo A."/>
            <person name="Liang C."/>
            <person name="Lipzen A."/>
            <person name="Lutzoni F."/>
            <person name="Magnuson J."/>
            <person name="Mondo S."/>
            <person name="Nolan M."/>
            <person name="Ohm R."/>
            <person name="Pangilinan J."/>
            <person name="Park H.-J."/>
            <person name="Ramirez L."/>
            <person name="Alfaro M."/>
            <person name="Sun H."/>
            <person name="Tritt A."/>
            <person name="Yoshinaga Y."/>
            <person name="Zwiers L.-H."/>
            <person name="Turgeon B.G."/>
            <person name="Goodwin S.B."/>
            <person name="Spatafora J.W."/>
            <person name="Crous P.W."/>
            <person name="Grigoriev I.V."/>
        </authorList>
    </citation>
    <scope>NUCLEOTIDE SEQUENCE</scope>
    <source>
        <strain evidence="1">IPT5</strain>
    </source>
</reference>
<accession>A0A6A7BPD8</accession>
<dbReference type="OrthoDB" id="3935714at2759"/>
<proteinExistence type="predicted"/>
<evidence type="ECO:0000313" key="1">
    <source>
        <dbReference type="EMBL" id="KAF2856465.1"/>
    </source>
</evidence>
<evidence type="ECO:0000313" key="2">
    <source>
        <dbReference type="Proteomes" id="UP000799423"/>
    </source>
</evidence>
<dbReference type="Proteomes" id="UP000799423">
    <property type="component" value="Unassembled WGS sequence"/>
</dbReference>
<organism evidence="1 2">
    <name type="scientific">Plenodomus tracheiphilus IPT5</name>
    <dbReference type="NCBI Taxonomy" id="1408161"/>
    <lineage>
        <taxon>Eukaryota</taxon>
        <taxon>Fungi</taxon>
        <taxon>Dikarya</taxon>
        <taxon>Ascomycota</taxon>
        <taxon>Pezizomycotina</taxon>
        <taxon>Dothideomycetes</taxon>
        <taxon>Pleosporomycetidae</taxon>
        <taxon>Pleosporales</taxon>
        <taxon>Pleosporineae</taxon>
        <taxon>Leptosphaeriaceae</taxon>
        <taxon>Plenodomus</taxon>
    </lineage>
</organism>
<protein>
    <submittedName>
        <fullName evidence="1">Uncharacterized protein</fullName>
    </submittedName>
</protein>
<name>A0A6A7BPD8_9PLEO</name>
<gene>
    <name evidence="1" type="ORF">T440DRAFT_382628</name>
</gene>
<dbReference type="EMBL" id="MU006288">
    <property type="protein sequence ID" value="KAF2856465.1"/>
    <property type="molecule type" value="Genomic_DNA"/>
</dbReference>
<keyword evidence="2" id="KW-1185">Reference proteome</keyword>
<sequence length="609" mass="68445">MFSVGDAKDVFKFFPPQNTSDFLPSLILSSGGHGFVTLEFVKAQFRSRDPREYLYAAWPMTLTWIQISFSNLFGPIQLSLYLAPTKVASGVIKRSKFAAEIDLDDNSIDALLKDVEREVVDNDGYMFSKLYEQKVSDIIGDSLQSSLSDSSTIDIIPEKLPGAPPLWFALRVLRDVLASNNLTDAYFFKEDLDGAQCYPKKLIEQNRDAVVADLRSGKLAYVDLQAFQTDFAELHSNIRDAAEYVRTAAEVDIVETFAISKANRSSVIKDCTKSLAEEGHIDLAQVLVKFPGTAQNSTSQDLIRDIMASYQDESGAQAHRVGDFLLKPESYDSERRVLLDYADVDAGLQWKQMQENQEKEVGYSLANVTGLITKEQRILGSLIKEKAVEKAVEERFWMIISQQESQNEVQFSEFWNERVHSRLQIYQDGLDKVSDEKLRDQLSEILSVYAKELILESVTKARSQGLVLSRKTRKNAVTVEDLLKQEDSSIASVLSALKKFNKKQGIEPLNAAKAVETKQNIVNDLVRRMQKQKKSDGPVLFLTLVLILFAKHNDGVVYATGKFAPKLLKQLKAVLPAEQYEQIEKWKEAAKTSSLTVEDRAAMKGMAEV</sequence>